<evidence type="ECO:0000313" key="2">
    <source>
        <dbReference type="EMBL" id="MDK7187125.1"/>
    </source>
</evidence>
<dbReference type="InterPro" id="IPR003770">
    <property type="entry name" value="MLTG-like"/>
</dbReference>
<keyword evidence="1" id="KW-0175">Coiled coil</keyword>
<dbReference type="Proteomes" id="UP001229251">
    <property type="component" value="Unassembled WGS sequence"/>
</dbReference>
<reference evidence="2" key="1">
    <citation type="submission" date="2023-05" db="EMBL/GenBank/DDBJ databases">
        <title>Cataloging the Phylogenetic Diversity of Human Bladder Bacteria.</title>
        <authorList>
            <person name="Du J."/>
        </authorList>
    </citation>
    <scope>NUCLEOTIDE SEQUENCE</scope>
    <source>
        <strain evidence="2">UMB1231</strain>
    </source>
</reference>
<accession>A0AAJ1Q5Y0</accession>
<dbReference type="Gene3D" id="3.30.1490.480">
    <property type="entry name" value="Endolytic murein transglycosylase"/>
    <property type="match status" value="1"/>
</dbReference>
<dbReference type="Pfam" id="PF02618">
    <property type="entry name" value="YceG"/>
    <property type="match status" value="1"/>
</dbReference>
<comment type="caution">
    <text evidence="2">The sequence shown here is derived from an EMBL/GenBank/DDBJ whole genome shotgun (WGS) entry which is preliminary data.</text>
</comment>
<dbReference type="RefSeq" id="WP_285065589.1">
    <property type="nucleotide sequence ID" value="NZ_JASOOE010000006.1"/>
</dbReference>
<gene>
    <name evidence="2" type="ORF">QP433_03940</name>
</gene>
<evidence type="ECO:0000256" key="1">
    <source>
        <dbReference type="SAM" id="Coils"/>
    </source>
</evidence>
<feature type="coiled-coil region" evidence="1">
    <location>
        <begin position="46"/>
        <end position="77"/>
    </location>
</feature>
<name>A0AAJ1Q5Y0_9LACT</name>
<sequence>MSKQSLRSLGVGFLLAAILTGAFAIFYQGQVPISGITLPSVLKGQNSKANESVAEELSQVKEEKDQLNLNIASINLENTGLTEKVNNQAESLEYYKSLLESNGILLPKDDSETAEDESESTVKGDQIFTVNQGESAGEIAQRLESEGFISSAAEFEQLISDWNLSGLIQAGDHELSTSMTIHEIASQLTNGAYYHQ</sequence>
<protein>
    <submittedName>
        <fullName evidence="2">Endolytic transglycosylase MltG</fullName>
    </submittedName>
</protein>
<organism evidence="2 3">
    <name type="scientific">Facklamia hominis</name>
    <dbReference type="NCBI Taxonomy" id="178214"/>
    <lineage>
        <taxon>Bacteria</taxon>
        <taxon>Bacillati</taxon>
        <taxon>Bacillota</taxon>
        <taxon>Bacilli</taxon>
        <taxon>Lactobacillales</taxon>
        <taxon>Aerococcaceae</taxon>
        <taxon>Facklamia</taxon>
    </lineage>
</organism>
<dbReference type="EMBL" id="JASOOE010000006">
    <property type="protein sequence ID" value="MDK7187125.1"/>
    <property type="molecule type" value="Genomic_DNA"/>
</dbReference>
<evidence type="ECO:0000313" key="3">
    <source>
        <dbReference type="Proteomes" id="UP001229251"/>
    </source>
</evidence>
<dbReference type="AlphaFoldDB" id="A0AAJ1Q5Y0"/>
<proteinExistence type="predicted"/>